<evidence type="ECO:0000313" key="1">
    <source>
        <dbReference type="EMBL" id="KAA0710909.1"/>
    </source>
</evidence>
<keyword evidence="2" id="KW-1185">Reference proteome</keyword>
<organism evidence="1 2">
    <name type="scientific">Triplophysa tibetana</name>
    <dbReference type="NCBI Taxonomy" id="1572043"/>
    <lineage>
        <taxon>Eukaryota</taxon>
        <taxon>Metazoa</taxon>
        <taxon>Chordata</taxon>
        <taxon>Craniata</taxon>
        <taxon>Vertebrata</taxon>
        <taxon>Euteleostomi</taxon>
        <taxon>Actinopterygii</taxon>
        <taxon>Neopterygii</taxon>
        <taxon>Teleostei</taxon>
        <taxon>Ostariophysi</taxon>
        <taxon>Cypriniformes</taxon>
        <taxon>Nemacheilidae</taxon>
        <taxon>Triplophysa</taxon>
    </lineage>
</organism>
<comment type="caution">
    <text evidence="1">The sequence shown here is derived from an EMBL/GenBank/DDBJ whole genome shotgun (WGS) entry which is preliminary data.</text>
</comment>
<name>A0A5A9NPJ6_9TELE</name>
<proteinExistence type="predicted"/>
<gene>
    <name evidence="1" type="ORF">E1301_Tti002983</name>
</gene>
<sequence>MRPFNIANPVRKQAWSEHKRECKCLKRLQPRIPTDSVRLSARIIFKLLSQSESDKDELYSISDHQSHLEDMCDEKKEGLEHLCSTLQVYLSEANCDFSQLPPGLDAINLLARTPHTLPIKVQSTITDVGLYQVYSFLPTGSKRVKQDCH</sequence>
<dbReference type="Gene3D" id="1.10.220.160">
    <property type="match status" value="1"/>
</dbReference>
<dbReference type="Proteomes" id="UP000324632">
    <property type="component" value="Chromosome 15"/>
</dbReference>
<dbReference type="AlphaFoldDB" id="A0A5A9NPJ6"/>
<accession>A0A5A9NPJ6</accession>
<evidence type="ECO:0000313" key="2">
    <source>
        <dbReference type="Proteomes" id="UP000324632"/>
    </source>
</evidence>
<dbReference type="EMBL" id="SOYY01000015">
    <property type="protein sequence ID" value="KAA0710909.1"/>
    <property type="molecule type" value="Genomic_DNA"/>
</dbReference>
<reference evidence="1 2" key="1">
    <citation type="journal article" date="2019" name="Mol. Ecol. Resour.">
        <title>Chromosome-level genome assembly of Triplophysa tibetana, a fish adapted to the harsh high-altitude environment of the Tibetan Plateau.</title>
        <authorList>
            <person name="Yang X."/>
            <person name="Liu H."/>
            <person name="Ma Z."/>
            <person name="Zou Y."/>
            <person name="Zou M."/>
            <person name="Mao Y."/>
            <person name="Li X."/>
            <person name="Wang H."/>
            <person name="Chen T."/>
            <person name="Wang W."/>
            <person name="Yang R."/>
        </authorList>
    </citation>
    <scope>NUCLEOTIDE SEQUENCE [LARGE SCALE GENOMIC DNA]</scope>
    <source>
        <strain evidence="1">TTIB1903HZAU</strain>
        <tissue evidence="1">Muscle</tissue>
    </source>
</reference>
<protein>
    <submittedName>
        <fullName evidence="1">Uncharacterized protein</fullName>
    </submittedName>
</protein>